<dbReference type="OrthoDB" id="9792323at2"/>
<protein>
    <submittedName>
        <fullName evidence="2">VOC family protein</fullName>
    </submittedName>
</protein>
<reference evidence="2 3" key="1">
    <citation type="submission" date="2019-01" db="EMBL/GenBank/DDBJ databases">
        <authorList>
            <person name="Chen W.-M."/>
        </authorList>
    </citation>
    <scope>NUCLEOTIDE SEQUENCE [LARGE SCALE GENOMIC DNA]</scope>
    <source>
        <strain evidence="2 3">CCP-7</strain>
    </source>
</reference>
<dbReference type="Proteomes" id="UP000282971">
    <property type="component" value="Unassembled WGS sequence"/>
</dbReference>
<name>A0A437MB47_9SPHN</name>
<dbReference type="PROSITE" id="PS51819">
    <property type="entry name" value="VOC"/>
    <property type="match status" value="1"/>
</dbReference>
<accession>A0A437MB47</accession>
<proteinExistence type="predicted"/>
<dbReference type="EMBL" id="SACN01000001">
    <property type="protein sequence ID" value="RVT94848.1"/>
    <property type="molecule type" value="Genomic_DNA"/>
</dbReference>
<dbReference type="Pfam" id="PF00903">
    <property type="entry name" value="Glyoxalase"/>
    <property type="match status" value="1"/>
</dbReference>
<keyword evidence="3" id="KW-1185">Reference proteome</keyword>
<comment type="caution">
    <text evidence="2">The sequence shown here is derived from an EMBL/GenBank/DDBJ whole genome shotgun (WGS) entry which is preliminary data.</text>
</comment>
<organism evidence="2 3">
    <name type="scientific">Sphingomonas crocodyli</name>
    <dbReference type="NCBI Taxonomy" id="1979270"/>
    <lineage>
        <taxon>Bacteria</taxon>
        <taxon>Pseudomonadati</taxon>
        <taxon>Pseudomonadota</taxon>
        <taxon>Alphaproteobacteria</taxon>
        <taxon>Sphingomonadales</taxon>
        <taxon>Sphingomonadaceae</taxon>
        <taxon>Sphingomonas</taxon>
    </lineage>
</organism>
<sequence>MVFARLNYVELPAADVAGSKTFFETAFGWSLTAFGPTYAATIGASTDFALQGDMLEATAKPLPAIETDDLEAVLASVEAAGGEITLPIFAFPGGRRFHFREPSGNELAVYINEPEA</sequence>
<gene>
    <name evidence="2" type="ORF">EOD43_13845</name>
</gene>
<evidence type="ECO:0000313" key="3">
    <source>
        <dbReference type="Proteomes" id="UP000282971"/>
    </source>
</evidence>
<evidence type="ECO:0000313" key="2">
    <source>
        <dbReference type="EMBL" id="RVT94848.1"/>
    </source>
</evidence>
<dbReference type="RefSeq" id="WP_127744423.1">
    <property type="nucleotide sequence ID" value="NZ_SACN01000001.1"/>
</dbReference>
<dbReference type="InterPro" id="IPR052164">
    <property type="entry name" value="Anthracycline_SecMetBiosynth"/>
</dbReference>
<dbReference type="PANTHER" id="PTHR33993:SF1">
    <property type="entry name" value="GLYOXALASE FAMILY PROTEIN"/>
    <property type="match status" value="1"/>
</dbReference>
<dbReference type="Gene3D" id="3.10.180.10">
    <property type="entry name" value="2,3-Dihydroxybiphenyl 1,2-Dioxygenase, domain 1"/>
    <property type="match status" value="1"/>
</dbReference>
<dbReference type="InterPro" id="IPR037523">
    <property type="entry name" value="VOC_core"/>
</dbReference>
<dbReference type="AlphaFoldDB" id="A0A437MB47"/>
<feature type="domain" description="VOC" evidence="1">
    <location>
        <begin position="5"/>
        <end position="112"/>
    </location>
</feature>
<dbReference type="PANTHER" id="PTHR33993">
    <property type="entry name" value="GLYOXALASE-RELATED"/>
    <property type="match status" value="1"/>
</dbReference>
<dbReference type="SUPFAM" id="SSF54593">
    <property type="entry name" value="Glyoxalase/Bleomycin resistance protein/Dihydroxybiphenyl dioxygenase"/>
    <property type="match status" value="1"/>
</dbReference>
<dbReference type="InterPro" id="IPR004360">
    <property type="entry name" value="Glyas_Fos-R_dOase_dom"/>
</dbReference>
<dbReference type="InterPro" id="IPR029068">
    <property type="entry name" value="Glyas_Bleomycin-R_OHBP_Dase"/>
</dbReference>
<evidence type="ECO:0000259" key="1">
    <source>
        <dbReference type="PROSITE" id="PS51819"/>
    </source>
</evidence>